<dbReference type="SUPFAM" id="SSF103575">
    <property type="entry name" value="Plexin repeat"/>
    <property type="match status" value="1"/>
</dbReference>
<dbReference type="Pfam" id="PF01403">
    <property type="entry name" value="Sema"/>
    <property type="match status" value="1"/>
</dbReference>
<feature type="compositionally biased region" description="Basic and acidic residues" evidence="3">
    <location>
        <begin position="981"/>
        <end position="997"/>
    </location>
</feature>
<comment type="caution">
    <text evidence="2">Lacks conserved residue(s) required for the propagation of feature annotation.</text>
</comment>
<feature type="region of interest" description="Disordered" evidence="3">
    <location>
        <begin position="849"/>
        <end position="874"/>
    </location>
</feature>
<feature type="compositionally biased region" description="Basic residues" evidence="3">
    <location>
        <begin position="1197"/>
        <end position="1206"/>
    </location>
</feature>
<dbReference type="InterPro" id="IPR036352">
    <property type="entry name" value="Semap_dom_sf"/>
</dbReference>
<feature type="compositionally biased region" description="Basic residues" evidence="3">
    <location>
        <begin position="1039"/>
        <end position="1049"/>
    </location>
</feature>
<keyword evidence="4" id="KW-1133">Transmembrane helix</keyword>
<feature type="region of interest" description="Disordered" evidence="3">
    <location>
        <begin position="687"/>
        <end position="725"/>
    </location>
</feature>
<dbReference type="GO" id="GO:0045499">
    <property type="term" value="F:chemorepellent activity"/>
    <property type="evidence" value="ECO:0007669"/>
    <property type="project" value="TreeGrafter"/>
</dbReference>
<sequence length="1238" mass="134093">MGLGGAHLPVLPPTALILLALLRPTPLCCFPEDPKPISVLDAKYSSRYPVFLGHRVQENDSIGETRSHRLDYQLMLKLDRLLLVAERDHIYGLDLDAPLSDEIYYDKRLTWRSSKQERETCFMKGKQEAECRNYIKVLLRRGDNSMFVCGTNAFNPMCRNYLLDTLEVEGEDISGMAKCPYDSRQSNVALFSDGMMYSGTVTDFLAIDAVVYRSMGGGPTLRTIKHDSKWLKEPHFVHAVEYGEHVYFFFREIAVEYSVFGKVVVSRVARVCKDDAGGSQRVLDKHWTSFVKARLNCSVPGDTHFYFNELQALTDIITINGRDVVLGVFTTPANSIPGSAVCAFDMEELLSVFRGRFKEQKSSDSGWTTVPEDKLPKPRPGCCAGSDFADEYKSSSDFPDDTLAFIKTHPLMEDAVGSITEQPWFIRTLVRYRVTRLAVDPSAGPHGRHTVLFLGSEMGLVLKVLSWPPPGPDSPGSLLLEQIDVYNPKLCNRGDKEDRRILGIQLDVESHTLFVAFSACVVRLPLSRCERHARCRKNCIAARDPYCGWQDDSCARIISHTTDLYEQDVDFGDTKGMADCQVTEVAHGAAAADTVGTEAPLRPPHVGRVALGRSWSPDRRRLDADDLAEALPTGALPPDGVVRETRVAESSSLVPAALLAICVVSAFVLGAVLAVLVTYCYVGRRRRERHSKAPSDSPPGRLYGAPQPRDLHPAARGVPAPPHKKNGVLVGAACEDKDGAAQRKKPKSELLLLQQQQQQHRQHLIAPVGTALLAVPGHDKQARVPNGVRKPPEALTSPPPPPAPHPELPGLPTPESTPVLQLKSAAVGSNNNEYDAAAQGYGVVVVQERDGHSGSSDSSGRGSNRHSLQRCPQRVPRALILPTERGRSFLYGDVCDSDSERGVRLGAIFPTVESPQGAVVGGHGSPGWALPRPPPAGGGSFSPHAKRPQDVLDVAAGGERAESRGGEVAGLDGGGGVESPDSSHETPPRVPHRDVSLKRTPSQHTPSRRVDVPSSGGPMLERRPSTTRSGSSSGSLSRSHNHNHSHHRQQQQQQQQGSSNYSGGNGGGGGLGVPSCTMIVPATSCCSPRLAVGRPPPAPARTDSIRSRTDAALETALAYANARQHPVCRAESCRVRPVTRAESMRAATYQQQQQQQQQQPHLASPSSASSPSASLIGTGLHMATTPNGGYHSLPRGTHGRRGHVARVAKPDVPPKPFSNVASLTVASQAAGPSHQFEY</sequence>
<keyword evidence="7" id="KW-1185">Reference proteome</keyword>
<dbReference type="RefSeq" id="XP_032824612.1">
    <property type="nucleotide sequence ID" value="XM_032968721.1"/>
</dbReference>
<dbReference type="SUPFAM" id="SSF101912">
    <property type="entry name" value="Sema domain"/>
    <property type="match status" value="1"/>
</dbReference>
<dbReference type="PANTHER" id="PTHR11036">
    <property type="entry name" value="SEMAPHORIN"/>
    <property type="match status" value="1"/>
</dbReference>
<evidence type="ECO:0000256" key="4">
    <source>
        <dbReference type="SAM" id="Phobius"/>
    </source>
</evidence>
<evidence type="ECO:0000256" key="2">
    <source>
        <dbReference type="PROSITE-ProRule" id="PRU00352"/>
    </source>
</evidence>
<dbReference type="GO" id="GO:0001755">
    <property type="term" value="P:neural crest cell migration"/>
    <property type="evidence" value="ECO:0007669"/>
    <property type="project" value="TreeGrafter"/>
</dbReference>
<name>A0AAJ7TXP8_PETMA</name>
<evidence type="ECO:0000256" key="5">
    <source>
        <dbReference type="SAM" id="SignalP"/>
    </source>
</evidence>
<dbReference type="KEGG" id="pmrn:116950725"/>
<feature type="signal peptide" evidence="5">
    <location>
        <begin position="1"/>
        <end position="29"/>
    </location>
</feature>
<evidence type="ECO:0000256" key="3">
    <source>
        <dbReference type="SAM" id="MobiDB-lite"/>
    </source>
</evidence>
<feature type="chain" id="PRO_5044709417" evidence="5">
    <location>
        <begin position="30"/>
        <end position="1238"/>
    </location>
</feature>
<dbReference type="AlphaFoldDB" id="A0AAJ7TXP8"/>
<dbReference type="GO" id="GO:0071526">
    <property type="term" value="P:semaphorin-plexin signaling pathway"/>
    <property type="evidence" value="ECO:0007669"/>
    <property type="project" value="TreeGrafter"/>
</dbReference>
<dbReference type="InterPro" id="IPR027231">
    <property type="entry name" value="Semaphorin"/>
</dbReference>
<evidence type="ECO:0000313" key="8">
    <source>
        <dbReference type="RefSeq" id="XP_032824612.1"/>
    </source>
</evidence>
<protein>
    <submittedName>
        <fullName evidence="8 9">Semaphorin-6A-like isoform X1</fullName>
    </submittedName>
</protein>
<feature type="region of interest" description="Disordered" evidence="3">
    <location>
        <begin position="916"/>
        <end position="1068"/>
    </location>
</feature>
<dbReference type="InterPro" id="IPR001627">
    <property type="entry name" value="Semap_dom"/>
</dbReference>
<keyword evidence="4" id="KW-0812">Transmembrane</keyword>
<feature type="domain" description="Sema" evidence="6">
    <location>
        <begin position="34"/>
        <end position="526"/>
    </location>
</feature>
<proteinExistence type="predicted"/>
<keyword evidence="4" id="KW-0472">Membrane</keyword>
<dbReference type="Proteomes" id="UP001318040">
    <property type="component" value="Chromosome 40"/>
</dbReference>
<feature type="compositionally biased region" description="Pro residues" evidence="3">
    <location>
        <begin position="797"/>
        <end position="812"/>
    </location>
</feature>
<organism evidence="7 9">
    <name type="scientific">Petromyzon marinus</name>
    <name type="common">Sea lamprey</name>
    <dbReference type="NCBI Taxonomy" id="7757"/>
    <lineage>
        <taxon>Eukaryota</taxon>
        <taxon>Metazoa</taxon>
        <taxon>Chordata</taxon>
        <taxon>Craniata</taxon>
        <taxon>Vertebrata</taxon>
        <taxon>Cyclostomata</taxon>
        <taxon>Hyperoartia</taxon>
        <taxon>Petromyzontiformes</taxon>
        <taxon>Petromyzontidae</taxon>
        <taxon>Petromyzon</taxon>
    </lineage>
</organism>
<dbReference type="GO" id="GO:0007411">
    <property type="term" value="P:axon guidance"/>
    <property type="evidence" value="ECO:0007669"/>
    <property type="project" value="TreeGrafter"/>
</dbReference>
<dbReference type="Gene3D" id="2.130.10.10">
    <property type="entry name" value="YVTN repeat-like/Quinoprotein amine dehydrogenase"/>
    <property type="match status" value="1"/>
</dbReference>
<dbReference type="GO" id="GO:2001224">
    <property type="term" value="P:positive regulation of neuron migration"/>
    <property type="evidence" value="ECO:0007669"/>
    <property type="project" value="TreeGrafter"/>
</dbReference>
<evidence type="ECO:0000259" key="6">
    <source>
        <dbReference type="PROSITE" id="PS51004"/>
    </source>
</evidence>
<dbReference type="InterPro" id="IPR015943">
    <property type="entry name" value="WD40/YVTN_repeat-like_dom_sf"/>
</dbReference>
<keyword evidence="1" id="KW-0325">Glycoprotein</keyword>
<dbReference type="PROSITE" id="PS51004">
    <property type="entry name" value="SEMA"/>
    <property type="match status" value="1"/>
</dbReference>
<dbReference type="GO" id="GO:0030215">
    <property type="term" value="F:semaphorin receptor binding"/>
    <property type="evidence" value="ECO:0007669"/>
    <property type="project" value="InterPro"/>
</dbReference>
<dbReference type="RefSeq" id="XP_032824613.1">
    <property type="nucleotide sequence ID" value="XM_032968722.1"/>
</dbReference>
<dbReference type="SMART" id="SM00630">
    <property type="entry name" value="Sema"/>
    <property type="match status" value="1"/>
</dbReference>
<dbReference type="GO" id="GO:0005886">
    <property type="term" value="C:plasma membrane"/>
    <property type="evidence" value="ECO:0007669"/>
    <property type="project" value="TreeGrafter"/>
</dbReference>
<evidence type="ECO:0000256" key="1">
    <source>
        <dbReference type="ARBA" id="ARBA00023180"/>
    </source>
</evidence>
<accession>A0AAJ7TXP8</accession>
<feature type="region of interest" description="Disordered" evidence="3">
    <location>
        <begin position="1144"/>
        <end position="1219"/>
    </location>
</feature>
<evidence type="ECO:0000313" key="9">
    <source>
        <dbReference type="RefSeq" id="XP_032824613.1"/>
    </source>
</evidence>
<feature type="compositionally biased region" description="Low complexity" evidence="3">
    <location>
        <begin position="1050"/>
        <end position="1062"/>
    </location>
</feature>
<feature type="compositionally biased region" description="Low complexity" evidence="3">
    <location>
        <begin position="1029"/>
        <end position="1038"/>
    </location>
</feature>
<dbReference type="Gene3D" id="3.30.1680.10">
    <property type="entry name" value="ligand-binding face of the semaphorins, domain 2"/>
    <property type="match status" value="1"/>
</dbReference>
<feature type="compositionally biased region" description="Low complexity" evidence="3">
    <location>
        <begin position="1150"/>
        <end position="1174"/>
    </location>
</feature>
<feature type="compositionally biased region" description="Low complexity" evidence="3">
    <location>
        <begin position="853"/>
        <end position="862"/>
    </location>
</feature>
<evidence type="ECO:0000313" key="7">
    <source>
        <dbReference type="Proteomes" id="UP001318040"/>
    </source>
</evidence>
<evidence type="ECO:0000313" key="10">
    <source>
        <dbReference type="RefSeq" id="XP_032824614.1"/>
    </source>
</evidence>
<feature type="region of interest" description="Disordered" evidence="3">
    <location>
        <begin position="781"/>
        <end position="817"/>
    </location>
</feature>
<keyword evidence="5" id="KW-0732">Signal</keyword>
<reference evidence="8 9" key="1">
    <citation type="submission" date="2025-04" db="UniProtKB">
        <authorList>
            <consortium name="RefSeq"/>
        </authorList>
    </citation>
    <scope>IDENTIFICATION</scope>
    <source>
        <tissue evidence="8 9">Sperm</tissue>
    </source>
</reference>
<gene>
    <name evidence="8 9 10" type="primary">LOC116950725</name>
</gene>
<feature type="transmembrane region" description="Helical" evidence="4">
    <location>
        <begin position="656"/>
        <end position="682"/>
    </location>
</feature>
<dbReference type="PANTHER" id="PTHR11036:SF12">
    <property type="entry name" value="SEMAPHORIN-6A"/>
    <property type="match status" value="1"/>
</dbReference>
<dbReference type="RefSeq" id="XP_032824614.1">
    <property type="nucleotide sequence ID" value="XM_032968723.1"/>
</dbReference>
<feature type="compositionally biased region" description="Gly residues" evidence="3">
    <location>
        <begin position="967"/>
        <end position="977"/>
    </location>
</feature>